<dbReference type="InterPro" id="IPR043504">
    <property type="entry name" value="Peptidase_S1_PA_chymotrypsin"/>
</dbReference>
<keyword evidence="1" id="KW-0645">Protease</keyword>
<dbReference type="EMBL" id="JAPVOI010000005">
    <property type="protein sequence ID" value="MCZ4093361.1"/>
    <property type="molecule type" value="Genomic_DNA"/>
</dbReference>
<proteinExistence type="predicted"/>
<protein>
    <submittedName>
        <fullName evidence="1">Serine protease</fullName>
    </submittedName>
</protein>
<dbReference type="GO" id="GO:0006508">
    <property type="term" value="P:proteolysis"/>
    <property type="evidence" value="ECO:0007669"/>
    <property type="project" value="UniProtKB-KW"/>
</dbReference>
<evidence type="ECO:0000313" key="2">
    <source>
        <dbReference type="Proteomes" id="UP001079430"/>
    </source>
</evidence>
<organism evidence="1 2">
    <name type="scientific">Sinorhizobium psoraleae</name>
    <dbReference type="NCBI Taxonomy" id="520838"/>
    <lineage>
        <taxon>Bacteria</taxon>
        <taxon>Pseudomonadati</taxon>
        <taxon>Pseudomonadota</taxon>
        <taxon>Alphaproteobacteria</taxon>
        <taxon>Hyphomicrobiales</taxon>
        <taxon>Rhizobiaceae</taxon>
        <taxon>Sinorhizobium/Ensifer group</taxon>
        <taxon>Sinorhizobium</taxon>
    </lineage>
</organism>
<dbReference type="InterPro" id="IPR009003">
    <property type="entry name" value="Peptidase_S1_PA"/>
</dbReference>
<reference evidence="1" key="1">
    <citation type="submission" date="2022-10" db="EMBL/GenBank/DDBJ databases">
        <title>Whole genome sequencing of three plant growth promoting bacteria isolated from Vachellia tortilis subsp. raddiana in Morocco.</title>
        <authorList>
            <person name="Hnini M."/>
            <person name="Zouagui R."/>
            <person name="Zouagui H."/>
            <person name="Chemao Elfihri M.-W."/>
            <person name="Ibrahimi A."/>
            <person name="Sbabou L."/>
            <person name="Aurag J."/>
        </authorList>
    </citation>
    <scope>NUCLEOTIDE SEQUENCE</scope>
    <source>
        <strain evidence="1">LMR678</strain>
    </source>
</reference>
<dbReference type="Proteomes" id="UP001079430">
    <property type="component" value="Unassembled WGS sequence"/>
</dbReference>
<dbReference type="SUPFAM" id="SSF50494">
    <property type="entry name" value="Trypsin-like serine proteases"/>
    <property type="match status" value="1"/>
</dbReference>
<evidence type="ECO:0000313" key="1">
    <source>
        <dbReference type="EMBL" id="MCZ4093361.1"/>
    </source>
</evidence>
<dbReference type="Pfam" id="PF13365">
    <property type="entry name" value="Trypsin_2"/>
    <property type="match status" value="1"/>
</dbReference>
<keyword evidence="2" id="KW-1185">Reference proteome</keyword>
<dbReference type="RefSeq" id="WP_269285122.1">
    <property type="nucleotide sequence ID" value="NZ_JAPVOI010000005.1"/>
</dbReference>
<keyword evidence="1" id="KW-0378">Hydrolase</keyword>
<sequence length="68" mass="7340">MKITTGNVNALAGLKNDTRYIQISTPIQPGNSGGPVVDRDGFLLGITSATFSKQAADLQPTRPRRRRT</sequence>
<name>A0ABT4KQ01_9HYPH</name>
<dbReference type="Gene3D" id="2.40.10.10">
    <property type="entry name" value="Trypsin-like serine proteases"/>
    <property type="match status" value="1"/>
</dbReference>
<comment type="caution">
    <text evidence="1">The sequence shown here is derived from an EMBL/GenBank/DDBJ whole genome shotgun (WGS) entry which is preliminary data.</text>
</comment>
<accession>A0ABT4KQ01</accession>
<dbReference type="GO" id="GO:0008233">
    <property type="term" value="F:peptidase activity"/>
    <property type="evidence" value="ECO:0007669"/>
    <property type="project" value="UniProtKB-KW"/>
</dbReference>
<gene>
    <name evidence="1" type="ORF">O3W52_26240</name>
</gene>